<feature type="compositionally biased region" description="Polar residues" evidence="1">
    <location>
        <begin position="400"/>
        <end position="409"/>
    </location>
</feature>
<keyword evidence="3" id="KW-1185">Reference proteome</keyword>
<sequence>MRDLDNDDACMVVSKKGSSYAAASQLESRQDRLHRYSRISIPATPSPLSATAVLRAETTVSLLTQSSRTLDLRYNAPIKGVGVHVVRWVPAPSVASVARAVAVGAAYDPPVSDRDDGVAPNGDPYSKAASAASTLSIPPSIFSSVAVVRAPHITSLPPSQSNLRSSHRHQCISTSKSTPLQTRIAPCSSDATMNRQDADRSAITESSRHALMRADQHRRQTEFRDALRSRLLESASRQRKAFMDVLDHVEAEAIEKHAGHLTHARLDARKKTRKRSEAIPRALSNESLTLEDLPDQRTYSVYPQEKFHFHQQHFQDDKNAKCIPKILGPNQGNDLEKELRLCYRTGHLDEIKRKHFGKVYGATRRHYMDLERRVLLNDLRSKQSLREATATKQSGDKNKQTPMSSSSTLEKVFSAKSASKQVSKKSQRERNPNRHTDPVTISMRSYIPERYLERTSR</sequence>
<evidence type="ECO:0000313" key="2">
    <source>
        <dbReference type="EMBL" id="KAH6585995.1"/>
    </source>
</evidence>
<comment type="caution">
    <text evidence="2">The sequence shown here is derived from an EMBL/GenBank/DDBJ whole genome shotgun (WGS) entry which is preliminary data.</text>
</comment>
<dbReference type="Proteomes" id="UP001648503">
    <property type="component" value="Unassembled WGS sequence"/>
</dbReference>
<protein>
    <submittedName>
        <fullName evidence="2">Uncharacterized protein</fullName>
    </submittedName>
</protein>
<feature type="compositionally biased region" description="Low complexity" evidence="1">
    <location>
        <begin position="411"/>
        <end position="421"/>
    </location>
</feature>
<dbReference type="EMBL" id="JAFCIX010000577">
    <property type="protein sequence ID" value="KAH6585995.1"/>
    <property type="molecule type" value="Genomic_DNA"/>
</dbReference>
<evidence type="ECO:0000313" key="3">
    <source>
        <dbReference type="Proteomes" id="UP001648503"/>
    </source>
</evidence>
<feature type="region of interest" description="Disordered" evidence="1">
    <location>
        <begin position="385"/>
        <end position="457"/>
    </location>
</feature>
<feature type="compositionally biased region" description="Basic and acidic residues" evidence="1">
    <location>
        <begin position="426"/>
        <end position="437"/>
    </location>
</feature>
<feature type="region of interest" description="Disordered" evidence="1">
    <location>
        <begin position="108"/>
        <end position="128"/>
    </location>
</feature>
<organism evidence="2 3">
    <name type="scientific">Batrachochytrium salamandrivorans</name>
    <dbReference type="NCBI Taxonomy" id="1357716"/>
    <lineage>
        <taxon>Eukaryota</taxon>
        <taxon>Fungi</taxon>
        <taxon>Fungi incertae sedis</taxon>
        <taxon>Chytridiomycota</taxon>
        <taxon>Chytridiomycota incertae sedis</taxon>
        <taxon>Chytridiomycetes</taxon>
        <taxon>Rhizophydiales</taxon>
        <taxon>Rhizophydiales incertae sedis</taxon>
        <taxon>Batrachochytrium</taxon>
    </lineage>
</organism>
<accession>A0ABQ8ESR5</accession>
<gene>
    <name evidence="2" type="ORF">BASA50_000938</name>
</gene>
<reference evidence="2 3" key="1">
    <citation type="submission" date="2021-02" db="EMBL/GenBank/DDBJ databases">
        <title>Variation within the Batrachochytrium salamandrivorans European outbreak.</title>
        <authorList>
            <person name="Kelly M."/>
            <person name="Pasmans F."/>
            <person name="Shea T.P."/>
            <person name="Munoz J.F."/>
            <person name="Carranza S."/>
            <person name="Cuomo C.A."/>
            <person name="Martel A."/>
        </authorList>
    </citation>
    <scope>NUCLEOTIDE SEQUENCE [LARGE SCALE GENOMIC DNA]</scope>
    <source>
        <strain evidence="2 3">AMFP18/2</strain>
    </source>
</reference>
<proteinExistence type="predicted"/>
<evidence type="ECO:0000256" key="1">
    <source>
        <dbReference type="SAM" id="MobiDB-lite"/>
    </source>
</evidence>
<name>A0ABQ8ESR5_9FUNG</name>